<feature type="non-terminal residue" evidence="1">
    <location>
        <position position="1"/>
    </location>
</feature>
<feature type="non-terminal residue" evidence="1">
    <location>
        <position position="73"/>
    </location>
</feature>
<proteinExistence type="predicted"/>
<dbReference type="Proteomes" id="UP000789525">
    <property type="component" value="Unassembled WGS sequence"/>
</dbReference>
<reference evidence="1" key="1">
    <citation type="submission" date="2021-06" db="EMBL/GenBank/DDBJ databases">
        <authorList>
            <person name="Kallberg Y."/>
            <person name="Tangrot J."/>
            <person name="Rosling A."/>
        </authorList>
    </citation>
    <scope>NUCLEOTIDE SEQUENCE</scope>
    <source>
        <strain evidence="1">CL356</strain>
    </source>
</reference>
<organism evidence="1 2">
    <name type="scientific">Acaulospora colombiana</name>
    <dbReference type="NCBI Taxonomy" id="27376"/>
    <lineage>
        <taxon>Eukaryota</taxon>
        <taxon>Fungi</taxon>
        <taxon>Fungi incertae sedis</taxon>
        <taxon>Mucoromycota</taxon>
        <taxon>Glomeromycotina</taxon>
        <taxon>Glomeromycetes</taxon>
        <taxon>Diversisporales</taxon>
        <taxon>Acaulosporaceae</taxon>
        <taxon>Acaulospora</taxon>
    </lineage>
</organism>
<accession>A0ACA9R9Y9</accession>
<gene>
    <name evidence="1" type="ORF">ACOLOM_LOCUS14453</name>
</gene>
<comment type="caution">
    <text evidence="1">The sequence shown here is derived from an EMBL/GenBank/DDBJ whole genome shotgun (WGS) entry which is preliminary data.</text>
</comment>
<keyword evidence="2" id="KW-1185">Reference proteome</keyword>
<dbReference type="EMBL" id="CAJVPT010074238">
    <property type="protein sequence ID" value="CAG8783914.1"/>
    <property type="molecule type" value="Genomic_DNA"/>
</dbReference>
<name>A0ACA9R9Y9_9GLOM</name>
<evidence type="ECO:0000313" key="1">
    <source>
        <dbReference type="EMBL" id="CAG8783914.1"/>
    </source>
</evidence>
<protein>
    <submittedName>
        <fullName evidence="1">12038_t:CDS:1</fullName>
    </submittedName>
</protein>
<sequence>SSILFASNQNEMRKDTRLKNIKQILSFLFPLIRSIFHQVFQGNFKSFCFLAKVTCETIPAFTILVIIEKSVFS</sequence>
<evidence type="ECO:0000313" key="2">
    <source>
        <dbReference type="Proteomes" id="UP000789525"/>
    </source>
</evidence>